<reference evidence="2" key="1">
    <citation type="journal article" date="2023" name="Insect Mol. Biol.">
        <title>Genome sequencing provides insights into the evolution of gene families encoding plant cell wall-degrading enzymes in longhorned beetles.</title>
        <authorList>
            <person name="Shin N.R."/>
            <person name="Okamura Y."/>
            <person name="Kirsch R."/>
            <person name="Pauchet Y."/>
        </authorList>
    </citation>
    <scope>NUCLEOTIDE SEQUENCE</scope>
    <source>
        <strain evidence="2">AMC_N1</strain>
    </source>
</reference>
<keyword evidence="1" id="KW-0472">Membrane</keyword>
<evidence type="ECO:0000313" key="3">
    <source>
        <dbReference type="Proteomes" id="UP001162162"/>
    </source>
</evidence>
<name>A0AAV8YE33_9CUCU</name>
<feature type="non-terminal residue" evidence="2">
    <location>
        <position position="201"/>
    </location>
</feature>
<keyword evidence="3" id="KW-1185">Reference proteome</keyword>
<keyword evidence="1" id="KW-0812">Transmembrane</keyword>
<evidence type="ECO:0008006" key="4">
    <source>
        <dbReference type="Google" id="ProtNLM"/>
    </source>
</evidence>
<dbReference type="AlphaFoldDB" id="A0AAV8YE33"/>
<keyword evidence="1" id="KW-1133">Transmembrane helix</keyword>
<sequence>MLFTLRNRNVDYDSDNTNFSECVKFLGVYLDTSYCLLMQKNCFENISVKKPGEKLIPKTLLTAYFGLIHSYIAYAILAWGHASRSSTVLAAQRKAVRIVANLSYRDDCKQAFIKFKILTLPCLYIFQCLLYIKSNIQHYTRHNQIHKYPTRNKEKVNPNFHRLSRSRYGPSYYGIKFYNTLPQSVTHLSYEYFKHSIKTLL</sequence>
<dbReference type="EMBL" id="JAPWTK010000118">
    <property type="protein sequence ID" value="KAJ8949425.1"/>
    <property type="molecule type" value="Genomic_DNA"/>
</dbReference>
<feature type="transmembrane region" description="Helical" evidence="1">
    <location>
        <begin position="111"/>
        <end position="132"/>
    </location>
</feature>
<dbReference type="Proteomes" id="UP001162162">
    <property type="component" value="Unassembled WGS sequence"/>
</dbReference>
<gene>
    <name evidence="2" type="ORF">NQ318_007525</name>
</gene>
<feature type="transmembrane region" description="Helical" evidence="1">
    <location>
        <begin position="59"/>
        <end position="79"/>
    </location>
</feature>
<evidence type="ECO:0000256" key="1">
    <source>
        <dbReference type="SAM" id="Phobius"/>
    </source>
</evidence>
<proteinExistence type="predicted"/>
<protein>
    <recommendedName>
        <fullName evidence="4">RNA-directed DNA polymerase</fullName>
    </recommendedName>
</protein>
<accession>A0AAV8YE33</accession>
<evidence type="ECO:0000313" key="2">
    <source>
        <dbReference type="EMBL" id="KAJ8949425.1"/>
    </source>
</evidence>
<organism evidence="2 3">
    <name type="scientific">Aromia moschata</name>
    <dbReference type="NCBI Taxonomy" id="1265417"/>
    <lineage>
        <taxon>Eukaryota</taxon>
        <taxon>Metazoa</taxon>
        <taxon>Ecdysozoa</taxon>
        <taxon>Arthropoda</taxon>
        <taxon>Hexapoda</taxon>
        <taxon>Insecta</taxon>
        <taxon>Pterygota</taxon>
        <taxon>Neoptera</taxon>
        <taxon>Endopterygota</taxon>
        <taxon>Coleoptera</taxon>
        <taxon>Polyphaga</taxon>
        <taxon>Cucujiformia</taxon>
        <taxon>Chrysomeloidea</taxon>
        <taxon>Cerambycidae</taxon>
        <taxon>Cerambycinae</taxon>
        <taxon>Callichromatini</taxon>
        <taxon>Aromia</taxon>
    </lineage>
</organism>
<comment type="caution">
    <text evidence="2">The sequence shown here is derived from an EMBL/GenBank/DDBJ whole genome shotgun (WGS) entry which is preliminary data.</text>
</comment>